<feature type="region of interest" description="Disordered" evidence="1">
    <location>
        <begin position="183"/>
        <end position="206"/>
    </location>
</feature>
<gene>
    <name evidence="2" type="ORF">UFOVP92_2</name>
</gene>
<sequence>MYDLNPNEARKADTQGNQIKELGKYLGVITQAEDITATTGTKGLNISFTSDAGQKTKVSIYTMKSDGSKLGGFAMINALMTCMQLRNITPKQGTVTAYDYDQKKEVQKQGSIFPELCKPIGLLLGTEDFLKKDGGISTRMVLRGVFQASTELTASEILDRKTVPEALPKMVVALRHNPLKEAKPMASRTHGAMPDDQFFGDDEVPF</sequence>
<proteinExistence type="predicted"/>
<evidence type="ECO:0000256" key="1">
    <source>
        <dbReference type="SAM" id="MobiDB-lite"/>
    </source>
</evidence>
<evidence type="ECO:0000313" key="2">
    <source>
        <dbReference type="EMBL" id="CAB4127508.1"/>
    </source>
</evidence>
<name>A0A6J5KY64_9CAUD</name>
<dbReference type="EMBL" id="LR796211">
    <property type="protein sequence ID" value="CAB4127508.1"/>
    <property type="molecule type" value="Genomic_DNA"/>
</dbReference>
<accession>A0A6J5KY64</accession>
<reference evidence="2" key="1">
    <citation type="submission" date="2020-04" db="EMBL/GenBank/DDBJ databases">
        <authorList>
            <person name="Chiriac C."/>
            <person name="Salcher M."/>
            <person name="Ghai R."/>
            <person name="Kavagutti S V."/>
        </authorList>
    </citation>
    <scope>NUCLEOTIDE SEQUENCE</scope>
</reference>
<organism evidence="2">
    <name type="scientific">uncultured Caudovirales phage</name>
    <dbReference type="NCBI Taxonomy" id="2100421"/>
    <lineage>
        <taxon>Viruses</taxon>
        <taxon>Duplodnaviria</taxon>
        <taxon>Heunggongvirae</taxon>
        <taxon>Uroviricota</taxon>
        <taxon>Caudoviricetes</taxon>
        <taxon>Peduoviridae</taxon>
        <taxon>Maltschvirus</taxon>
        <taxon>Maltschvirus maltsch</taxon>
    </lineage>
</organism>
<protein>
    <submittedName>
        <fullName evidence="2">Uncharacterized protein</fullName>
    </submittedName>
</protein>